<accession>A0A0F9DPB3</accession>
<proteinExistence type="predicted"/>
<name>A0A0F9DPB3_9ZZZZ</name>
<sequence>MSKREDHRMALIQAFKKKNGKIDPVKVARGDFRYLLRVSLNDLVTAGNMALDQRLPECLSLFAREITRTDDGVPFRPELRRVVKAWLDDDMQAREWMDYLNRSEKKVDPSVHRLLFPLLKTLLGE</sequence>
<dbReference type="AlphaFoldDB" id="A0A0F9DPB3"/>
<feature type="non-terminal residue" evidence="1">
    <location>
        <position position="125"/>
    </location>
</feature>
<reference evidence="1" key="1">
    <citation type="journal article" date="2015" name="Nature">
        <title>Complex archaea that bridge the gap between prokaryotes and eukaryotes.</title>
        <authorList>
            <person name="Spang A."/>
            <person name="Saw J.H."/>
            <person name="Jorgensen S.L."/>
            <person name="Zaremba-Niedzwiedzka K."/>
            <person name="Martijn J."/>
            <person name="Lind A.E."/>
            <person name="van Eijk R."/>
            <person name="Schleper C."/>
            <person name="Guy L."/>
            <person name="Ettema T.J."/>
        </authorList>
    </citation>
    <scope>NUCLEOTIDE SEQUENCE</scope>
</reference>
<organism evidence="1">
    <name type="scientific">marine sediment metagenome</name>
    <dbReference type="NCBI Taxonomy" id="412755"/>
    <lineage>
        <taxon>unclassified sequences</taxon>
        <taxon>metagenomes</taxon>
        <taxon>ecological metagenomes</taxon>
    </lineage>
</organism>
<gene>
    <name evidence="1" type="ORF">LCGC14_2464910</name>
</gene>
<protein>
    <submittedName>
        <fullName evidence="1">Uncharacterized protein</fullName>
    </submittedName>
</protein>
<comment type="caution">
    <text evidence="1">The sequence shown here is derived from an EMBL/GenBank/DDBJ whole genome shotgun (WGS) entry which is preliminary data.</text>
</comment>
<evidence type="ECO:0000313" key="1">
    <source>
        <dbReference type="EMBL" id="KKL19491.1"/>
    </source>
</evidence>
<dbReference type="EMBL" id="LAZR01038470">
    <property type="protein sequence ID" value="KKL19491.1"/>
    <property type="molecule type" value="Genomic_DNA"/>
</dbReference>